<protein>
    <submittedName>
        <fullName evidence="2">Uncharacterized protein</fullName>
    </submittedName>
</protein>
<gene>
    <name evidence="2" type="ORF">LCGC14_1050930</name>
</gene>
<organism evidence="2">
    <name type="scientific">marine sediment metagenome</name>
    <dbReference type="NCBI Taxonomy" id="412755"/>
    <lineage>
        <taxon>unclassified sequences</taxon>
        <taxon>metagenomes</taxon>
        <taxon>ecological metagenomes</taxon>
    </lineage>
</organism>
<feature type="transmembrane region" description="Helical" evidence="1">
    <location>
        <begin position="45"/>
        <end position="63"/>
    </location>
</feature>
<proteinExistence type="predicted"/>
<keyword evidence="1" id="KW-0472">Membrane</keyword>
<dbReference type="EMBL" id="LAZR01004393">
    <property type="protein sequence ID" value="KKN09011.1"/>
    <property type="molecule type" value="Genomic_DNA"/>
</dbReference>
<keyword evidence="1" id="KW-1133">Transmembrane helix</keyword>
<feature type="transmembrane region" description="Helical" evidence="1">
    <location>
        <begin position="15"/>
        <end position="33"/>
    </location>
</feature>
<comment type="caution">
    <text evidence="2">The sequence shown here is derived from an EMBL/GenBank/DDBJ whole genome shotgun (WGS) entry which is preliminary data.</text>
</comment>
<keyword evidence="1" id="KW-0812">Transmembrane</keyword>
<accession>A0A0F9Q6Z8</accession>
<name>A0A0F9Q6Z8_9ZZZZ</name>
<evidence type="ECO:0000313" key="2">
    <source>
        <dbReference type="EMBL" id="KKN09011.1"/>
    </source>
</evidence>
<reference evidence="2" key="1">
    <citation type="journal article" date="2015" name="Nature">
        <title>Complex archaea that bridge the gap between prokaryotes and eukaryotes.</title>
        <authorList>
            <person name="Spang A."/>
            <person name="Saw J.H."/>
            <person name="Jorgensen S.L."/>
            <person name="Zaremba-Niedzwiedzka K."/>
            <person name="Martijn J."/>
            <person name="Lind A.E."/>
            <person name="van Eijk R."/>
            <person name="Schleper C."/>
            <person name="Guy L."/>
            <person name="Ettema T.J."/>
        </authorList>
    </citation>
    <scope>NUCLEOTIDE SEQUENCE</scope>
</reference>
<sequence length="146" mass="17437">MSNGNKKKEISRKGIILKIVILILSIIILLYLYDRISKFEFDPFIIILILVLLFLIILGPFFLRKRRRSLYSKMFPERKRRAVQKKHTHKRRPIIVKEPKAIQPKIFKTIDFEFEYRKPLITNCENCGNILPSFVKNKCPFCQEEV</sequence>
<dbReference type="AlphaFoldDB" id="A0A0F9Q6Z8"/>
<evidence type="ECO:0000256" key="1">
    <source>
        <dbReference type="SAM" id="Phobius"/>
    </source>
</evidence>